<dbReference type="InterPro" id="IPR001829">
    <property type="entry name" value="Pili_assmbl_chaperone_bac"/>
</dbReference>
<dbReference type="Pfam" id="PF02753">
    <property type="entry name" value="PapD_C"/>
    <property type="match status" value="1"/>
</dbReference>
<organism evidence="8 9">
    <name type="scientific">Kosakonia oryzendophytica</name>
    <dbReference type="NCBI Taxonomy" id="1005665"/>
    <lineage>
        <taxon>Bacteria</taxon>
        <taxon>Pseudomonadati</taxon>
        <taxon>Pseudomonadota</taxon>
        <taxon>Gammaproteobacteria</taxon>
        <taxon>Enterobacterales</taxon>
        <taxon>Enterobacteriaceae</taxon>
        <taxon>Kosakonia</taxon>
    </lineage>
</organism>
<comment type="subcellular location">
    <subcellularLocation>
        <location evidence="1">Periplasm</location>
    </subcellularLocation>
</comment>
<dbReference type="SUPFAM" id="SSF49584">
    <property type="entry name" value="Periplasmic chaperone C-domain"/>
    <property type="match status" value="1"/>
</dbReference>
<dbReference type="AlphaFoldDB" id="A0A1C4DPE6"/>
<evidence type="ECO:0000259" key="6">
    <source>
        <dbReference type="Pfam" id="PF00345"/>
    </source>
</evidence>
<dbReference type="InterPro" id="IPR016148">
    <property type="entry name" value="Pili_assmbl_chaperone_C"/>
</dbReference>
<dbReference type="InterPro" id="IPR013783">
    <property type="entry name" value="Ig-like_fold"/>
</dbReference>
<dbReference type="Gene3D" id="2.60.40.10">
    <property type="entry name" value="Immunoglobulins"/>
    <property type="match status" value="2"/>
</dbReference>
<comment type="similarity">
    <text evidence="2">Belongs to the periplasmic pilus chaperone family.</text>
</comment>
<dbReference type="PRINTS" id="PR00969">
    <property type="entry name" value="CHAPERONPILI"/>
</dbReference>
<dbReference type="PANTHER" id="PTHR30251">
    <property type="entry name" value="PILUS ASSEMBLY CHAPERONE"/>
    <property type="match status" value="1"/>
</dbReference>
<feature type="domain" description="Pili assembly chaperone N-terminal" evidence="6">
    <location>
        <begin position="27"/>
        <end position="148"/>
    </location>
</feature>
<dbReference type="RefSeq" id="WP_088237048.1">
    <property type="nucleotide sequence ID" value="NZ_FMAY01000013.1"/>
</dbReference>
<protein>
    <submittedName>
        <fullName evidence="8">Fimbrial chaperone protein</fullName>
    </submittedName>
</protein>
<evidence type="ECO:0000313" key="8">
    <source>
        <dbReference type="EMBL" id="SCC33264.1"/>
    </source>
</evidence>
<dbReference type="OrthoDB" id="9131059at2"/>
<evidence type="ECO:0000256" key="1">
    <source>
        <dbReference type="ARBA" id="ARBA00004418"/>
    </source>
</evidence>
<keyword evidence="4" id="KW-0574">Periplasm</keyword>
<name>A0A1C4DPE6_9ENTR</name>
<gene>
    <name evidence="8" type="ORF">GA0061071_113106</name>
</gene>
<dbReference type="SUPFAM" id="SSF49354">
    <property type="entry name" value="PapD-like"/>
    <property type="match status" value="1"/>
</dbReference>
<dbReference type="InterPro" id="IPR016147">
    <property type="entry name" value="Pili_assmbl_chaperone_N"/>
</dbReference>
<evidence type="ECO:0000256" key="3">
    <source>
        <dbReference type="ARBA" id="ARBA00022729"/>
    </source>
</evidence>
<sequence>MFRDWLVRVWFALCALLLVCNEVYASVTMLGTRVVYLADAKEKSLTFNNTGEAPVLVVAWTDINNPESTPETADAPFIVMPPIFRINGQQTHVMRLKFTGKALPQDRESLFWLNFLQYPAKSDAINAESHLTLLVKSRLKIFYRPQGLSQDANKTLDVIKISKHGQSIDVKNTTAYYISVLDAFVDDGKNQKKIKNTGMIAPYSSVQWILPDHNGTHLTINAINDYGGVFSKVYSLSH</sequence>
<dbReference type="GO" id="GO:0071555">
    <property type="term" value="P:cell wall organization"/>
    <property type="evidence" value="ECO:0007669"/>
    <property type="project" value="InterPro"/>
</dbReference>
<proteinExistence type="inferred from homology"/>
<keyword evidence="3" id="KW-0732">Signal</keyword>
<keyword evidence="9" id="KW-1185">Reference proteome</keyword>
<dbReference type="InterPro" id="IPR008962">
    <property type="entry name" value="PapD-like_sf"/>
</dbReference>
<dbReference type="Pfam" id="PF00345">
    <property type="entry name" value="PapD_N"/>
    <property type="match status" value="1"/>
</dbReference>
<accession>A0A1C4DPE6</accession>
<evidence type="ECO:0000256" key="2">
    <source>
        <dbReference type="ARBA" id="ARBA00007399"/>
    </source>
</evidence>
<dbReference type="InterPro" id="IPR036316">
    <property type="entry name" value="Pili_assmbl_chap_C_dom_sf"/>
</dbReference>
<evidence type="ECO:0000313" key="9">
    <source>
        <dbReference type="Proteomes" id="UP000198975"/>
    </source>
</evidence>
<dbReference type="InterPro" id="IPR050643">
    <property type="entry name" value="Periplasmic_pilus_chap"/>
</dbReference>
<feature type="domain" description="Pili assembly chaperone C-terminal" evidence="7">
    <location>
        <begin position="170"/>
        <end position="229"/>
    </location>
</feature>
<evidence type="ECO:0000259" key="7">
    <source>
        <dbReference type="Pfam" id="PF02753"/>
    </source>
</evidence>
<evidence type="ECO:0000256" key="5">
    <source>
        <dbReference type="ARBA" id="ARBA00023186"/>
    </source>
</evidence>
<dbReference type="Proteomes" id="UP000198975">
    <property type="component" value="Unassembled WGS sequence"/>
</dbReference>
<dbReference type="PANTHER" id="PTHR30251:SF2">
    <property type="entry name" value="FIMBRIAL CHAPERONE YADV-RELATED"/>
    <property type="match status" value="1"/>
</dbReference>
<evidence type="ECO:0000256" key="4">
    <source>
        <dbReference type="ARBA" id="ARBA00022764"/>
    </source>
</evidence>
<reference evidence="9" key="1">
    <citation type="submission" date="2016-08" db="EMBL/GenBank/DDBJ databases">
        <authorList>
            <person name="Varghese N."/>
            <person name="Submissions Spin"/>
        </authorList>
    </citation>
    <scope>NUCLEOTIDE SEQUENCE [LARGE SCALE GENOMIC DNA]</scope>
    <source>
        <strain evidence="9">REICA_082</strain>
    </source>
</reference>
<dbReference type="GO" id="GO:0030288">
    <property type="term" value="C:outer membrane-bounded periplasmic space"/>
    <property type="evidence" value="ECO:0007669"/>
    <property type="project" value="InterPro"/>
</dbReference>
<keyword evidence="5" id="KW-0143">Chaperone</keyword>
<dbReference type="EMBL" id="FMAY01000013">
    <property type="protein sequence ID" value="SCC33264.1"/>
    <property type="molecule type" value="Genomic_DNA"/>
</dbReference>